<feature type="signal peptide" evidence="1">
    <location>
        <begin position="1"/>
        <end position="21"/>
    </location>
</feature>
<feature type="chain" id="PRO_5020392808" evidence="1">
    <location>
        <begin position="22"/>
        <end position="395"/>
    </location>
</feature>
<evidence type="ECO:0000256" key="1">
    <source>
        <dbReference type="SAM" id="SignalP"/>
    </source>
</evidence>
<reference evidence="2 3" key="1">
    <citation type="journal article" date="2015" name="Genome Biol.">
        <title>Comparative genomics of Steinernema reveals deeply conserved gene regulatory networks.</title>
        <authorList>
            <person name="Dillman A.R."/>
            <person name="Macchietto M."/>
            <person name="Porter C.F."/>
            <person name="Rogers A."/>
            <person name="Williams B."/>
            <person name="Antoshechkin I."/>
            <person name="Lee M.M."/>
            <person name="Goodwin Z."/>
            <person name="Lu X."/>
            <person name="Lewis E.E."/>
            <person name="Goodrich-Blair H."/>
            <person name="Stock S.P."/>
            <person name="Adams B.J."/>
            <person name="Sternberg P.W."/>
            <person name="Mortazavi A."/>
        </authorList>
    </citation>
    <scope>NUCLEOTIDE SEQUENCE [LARGE SCALE GENOMIC DNA]</scope>
    <source>
        <strain evidence="2 3">ALL</strain>
    </source>
</reference>
<dbReference type="EMBL" id="AZBU02000003">
    <property type="protein sequence ID" value="TKR87852.1"/>
    <property type="molecule type" value="Genomic_DNA"/>
</dbReference>
<organism evidence="2 3">
    <name type="scientific">Steinernema carpocapsae</name>
    <name type="common">Entomopathogenic nematode</name>
    <dbReference type="NCBI Taxonomy" id="34508"/>
    <lineage>
        <taxon>Eukaryota</taxon>
        <taxon>Metazoa</taxon>
        <taxon>Ecdysozoa</taxon>
        <taxon>Nematoda</taxon>
        <taxon>Chromadorea</taxon>
        <taxon>Rhabditida</taxon>
        <taxon>Tylenchina</taxon>
        <taxon>Panagrolaimomorpha</taxon>
        <taxon>Strongyloidoidea</taxon>
        <taxon>Steinernematidae</taxon>
        <taxon>Steinernema</taxon>
    </lineage>
</organism>
<reference evidence="2 3" key="2">
    <citation type="journal article" date="2019" name="G3 (Bethesda)">
        <title>Hybrid Assembly of the Genome of the Entomopathogenic Nematode Steinernema carpocapsae Identifies the X-Chromosome.</title>
        <authorList>
            <person name="Serra L."/>
            <person name="Macchietto M."/>
            <person name="Macias-Munoz A."/>
            <person name="McGill C.J."/>
            <person name="Rodriguez I.M."/>
            <person name="Rodriguez B."/>
            <person name="Murad R."/>
            <person name="Mortazavi A."/>
        </authorList>
    </citation>
    <scope>NUCLEOTIDE SEQUENCE [LARGE SCALE GENOMIC DNA]</scope>
    <source>
        <strain evidence="2 3">ALL</strain>
    </source>
</reference>
<sequence>MSLLELLLLAALFCTDSLAHAELFQGASITPDLPFFVFGSDQATEVVLKEPTCLFMATNSLLDITKFKISSLFSNGSSLSVQLTEFKRIGDQWTRGLSFFCFPASSIAVRLDHGDLYKNVTSDSFELKSIIFLFMKKTQITDNCPNGNVVKPSALSISAMDVSVKVDCPVFVLVPTAPVPSWDFGNETVTNVPLILLSSFKISYNNFKLPHGVNYDLWTIQNGLHPLENPKIIGFDSESPPFDNQPILRSAVMITTNASNWVNVTGVQMDYLFKKEAYKVPATSSDIKKGFLDSDPYGFYEYDIEFSTGDILEKNVSNHIILDTEPLSEFCTNLTFTVLYLNNSRTTYPAKHGRVQFNNFESVTVGYHKNQETLLNCDKSGFRLMFSFLDTIWSN</sequence>
<proteinExistence type="predicted"/>
<gene>
    <name evidence="2" type="ORF">L596_012187</name>
</gene>
<evidence type="ECO:0000313" key="3">
    <source>
        <dbReference type="Proteomes" id="UP000298663"/>
    </source>
</evidence>
<protein>
    <submittedName>
        <fullName evidence="2">Uncharacterized protein</fullName>
    </submittedName>
</protein>
<keyword evidence="1" id="KW-0732">Signal</keyword>
<name>A0A4U5NWN9_STECR</name>
<evidence type="ECO:0000313" key="2">
    <source>
        <dbReference type="EMBL" id="TKR87852.1"/>
    </source>
</evidence>
<keyword evidence="3" id="KW-1185">Reference proteome</keyword>
<comment type="caution">
    <text evidence="2">The sequence shown here is derived from an EMBL/GenBank/DDBJ whole genome shotgun (WGS) entry which is preliminary data.</text>
</comment>
<accession>A0A4U5NWN9</accession>
<dbReference type="AlphaFoldDB" id="A0A4U5NWN9"/>
<dbReference type="Proteomes" id="UP000298663">
    <property type="component" value="Unassembled WGS sequence"/>
</dbReference>